<protein>
    <submittedName>
        <fullName evidence="1">Uncharacterized protein</fullName>
    </submittedName>
</protein>
<proteinExistence type="predicted"/>
<gene>
    <name evidence="1" type="ORF">WN944_010460</name>
</gene>
<organism evidence="1 2">
    <name type="scientific">Citrus x changshan-huyou</name>
    <dbReference type="NCBI Taxonomy" id="2935761"/>
    <lineage>
        <taxon>Eukaryota</taxon>
        <taxon>Viridiplantae</taxon>
        <taxon>Streptophyta</taxon>
        <taxon>Embryophyta</taxon>
        <taxon>Tracheophyta</taxon>
        <taxon>Spermatophyta</taxon>
        <taxon>Magnoliopsida</taxon>
        <taxon>eudicotyledons</taxon>
        <taxon>Gunneridae</taxon>
        <taxon>Pentapetalae</taxon>
        <taxon>rosids</taxon>
        <taxon>malvids</taxon>
        <taxon>Sapindales</taxon>
        <taxon>Rutaceae</taxon>
        <taxon>Aurantioideae</taxon>
        <taxon>Citrus</taxon>
    </lineage>
</organism>
<accession>A0AAP0R0M8</accession>
<keyword evidence="2" id="KW-1185">Reference proteome</keyword>
<evidence type="ECO:0000313" key="1">
    <source>
        <dbReference type="EMBL" id="KAK9222029.1"/>
    </source>
</evidence>
<comment type="caution">
    <text evidence="1">The sequence shown here is derived from an EMBL/GenBank/DDBJ whole genome shotgun (WGS) entry which is preliminary data.</text>
</comment>
<name>A0AAP0R0M8_9ROSI</name>
<sequence length="84" mass="10107">MKRHKMWSNLSEAEVKFLSDAERARTVIEFITYRFNRLKDKVRSSVEIHQKCINISEQSICEAIDKRRLVQLRRLRQMGHGPRH</sequence>
<dbReference type="AlphaFoldDB" id="A0AAP0R0M8"/>
<dbReference type="Proteomes" id="UP001428341">
    <property type="component" value="Unassembled WGS sequence"/>
</dbReference>
<evidence type="ECO:0000313" key="2">
    <source>
        <dbReference type="Proteomes" id="UP001428341"/>
    </source>
</evidence>
<reference evidence="1 2" key="1">
    <citation type="submission" date="2024-05" db="EMBL/GenBank/DDBJ databases">
        <title>Haplotype-resolved chromosome-level genome assembly of Huyou (Citrus changshanensis).</title>
        <authorList>
            <person name="Miao C."/>
            <person name="Chen W."/>
            <person name="Wu Y."/>
            <person name="Wang L."/>
            <person name="Zhao S."/>
            <person name="Grierson D."/>
            <person name="Xu C."/>
            <person name="Chen K."/>
        </authorList>
    </citation>
    <scope>NUCLEOTIDE SEQUENCE [LARGE SCALE GENOMIC DNA]</scope>
    <source>
        <strain evidence="1">01-14</strain>
        <tissue evidence="1">Leaf</tissue>
    </source>
</reference>
<dbReference type="EMBL" id="JBCGBO010000002">
    <property type="protein sequence ID" value="KAK9222029.1"/>
    <property type="molecule type" value="Genomic_DNA"/>
</dbReference>